<accession>A0A5K7ZBK0</accession>
<dbReference type="SUPFAM" id="SSF52172">
    <property type="entry name" value="CheY-like"/>
    <property type="match status" value="1"/>
</dbReference>
<dbReference type="InterPro" id="IPR025944">
    <property type="entry name" value="Sigma_54_int_dom_CS"/>
</dbReference>
<dbReference type="PROSITE" id="PS50045">
    <property type="entry name" value="SIGMA54_INTERACT_4"/>
    <property type="match status" value="1"/>
</dbReference>
<dbReference type="Pfam" id="PF25601">
    <property type="entry name" value="AAA_lid_14"/>
    <property type="match status" value="1"/>
</dbReference>
<dbReference type="PANTHER" id="PTHR32071">
    <property type="entry name" value="TRANSCRIPTIONAL REGULATORY PROTEIN"/>
    <property type="match status" value="1"/>
</dbReference>
<evidence type="ECO:0000313" key="9">
    <source>
        <dbReference type="EMBL" id="BBO73727.1"/>
    </source>
</evidence>
<dbReference type="Proteomes" id="UP000427769">
    <property type="component" value="Chromosome"/>
</dbReference>
<dbReference type="GO" id="GO:0006355">
    <property type="term" value="P:regulation of DNA-templated transcription"/>
    <property type="evidence" value="ECO:0007669"/>
    <property type="project" value="InterPro"/>
</dbReference>
<evidence type="ECO:0000256" key="5">
    <source>
        <dbReference type="ARBA" id="ARBA00023163"/>
    </source>
</evidence>
<evidence type="ECO:0000259" key="7">
    <source>
        <dbReference type="PROSITE" id="PS50045"/>
    </source>
</evidence>
<evidence type="ECO:0000256" key="2">
    <source>
        <dbReference type="ARBA" id="ARBA00022840"/>
    </source>
</evidence>
<dbReference type="PRINTS" id="PR01590">
    <property type="entry name" value="HTHFIS"/>
</dbReference>
<dbReference type="FunFam" id="3.40.50.300:FF:000006">
    <property type="entry name" value="DNA-binding transcriptional regulator NtrC"/>
    <property type="match status" value="1"/>
</dbReference>
<dbReference type="SUPFAM" id="SSF46689">
    <property type="entry name" value="Homeodomain-like"/>
    <property type="match status" value="1"/>
</dbReference>
<dbReference type="Pfam" id="PF00158">
    <property type="entry name" value="Sigma54_activat"/>
    <property type="match status" value="1"/>
</dbReference>
<dbReference type="GO" id="GO:0043565">
    <property type="term" value="F:sequence-specific DNA binding"/>
    <property type="evidence" value="ECO:0007669"/>
    <property type="project" value="InterPro"/>
</dbReference>
<dbReference type="PANTHER" id="PTHR32071:SF21">
    <property type="entry name" value="TRANSCRIPTIONAL REGULATORY PROTEIN FLGR"/>
    <property type="match status" value="1"/>
</dbReference>
<dbReference type="EMBL" id="AP021875">
    <property type="protein sequence ID" value="BBO73727.1"/>
    <property type="molecule type" value="Genomic_DNA"/>
</dbReference>
<gene>
    <name evidence="9" type="ORF">DSCW_11440</name>
</gene>
<evidence type="ECO:0000313" key="10">
    <source>
        <dbReference type="Proteomes" id="UP000427769"/>
    </source>
</evidence>
<dbReference type="SMART" id="SM00382">
    <property type="entry name" value="AAA"/>
    <property type="match status" value="1"/>
</dbReference>
<proteinExistence type="predicted"/>
<dbReference type="InterPro" id="IPR002197">
    <property type="entry name" value="HTH_Fis"/>
</dbReference>
<dbReference type="InterPro" id="IPR009057">
    <property type="entry name" value="Homeodomain-like_sf"/>
</dbReference>
<keyword evidence="10" id="KW-1185">Reference proteome</keyword>
<feature type="domain" description="Sigma-54 factor interaction" evidence="7">
    <location>
        <begin position="142"/>
        <end position="371"/>
    </location>
</feature>
<keyword evidence="6" id="KW-0597">Phosphoprotein</keyword>
<dbReference type="Gene3D" id="1.10.10.60">
    <property type="entry name" value="Homeodomain-like"/>
    <property type="match status" value="1"/>
</dbReference>
<dbReference type="GO" id="GO:0005524">
    <property type="term" value="F:ATP binding"/>
    <property type="evidence" value="ECO:0007669"/>
    <property type="project" value="UniProtKB-KW"/>
</dbReference>
<dbReference type="InterPro" id="IPR058031">
    <property type="entry name" value="AAA_lid_NorR"/>
</dbReference>
<dbReference type="PROSITE" id="PS50110">
    <property type="entry name" value="RESPONSE_REGULATORY"/>
    <property type="match status" value="1"/>
</dbReference>
<dbReference type="GO" id="GO:0000160">
    <property type="term" value="P:phosphorelay signal transduction system"/>
    <property type="evidence" value="ECO:0007669"/>
    <property type="project" value="InterPro"/>
</dbReference>
<keyword evidence="4" id="KW-0238">DNA-binding</keyword>
<dbReference type="KEGG" id="dwd:DSCW_11440"/>
<dbReference type="InterPro" id="IPR001789">
    <property type="entry name" value="Sig_transdc_resp-reg_receiver"/>
</dbReference>
<feature type="domain" description="Response regulatory" evidence="8">
    <location>
        <begin position="7"/>
        <end position="122"/>
    </location>
</feature>
<evidence type="ECO:0000256" key="3">
    <source>
        <dbReference type="ARBA" id="ARBA00023015"/>
    </source>
</evidence>
<name>A0A5K7ZBK0_9BACT</name>
<dbReference type="InterPro" id="IPR011006">
    <property type="entry name" value="CheY-like_superfamily"/>
</dbReference>
<evidence type="ECO:0000256" key="6">
    <source>
        <dbReference type="PROSITE-ProRule" id="PRU00169"/>
    </source>
</evidence>
<organism evidence="9 10">
    <name type="scientific">Desulfosarcina widdelii</name>
    <dbReference type="NCBI Taxonomy" id="947919"/>
    <lineage>
        <taxon>Bacteria</taxon>
        <taxon>Pseudomonadati</taxon>
        <taxon>Thermodesulfobacteriota</taxon>
        <taxon>Desulfobacteria</taxon>
        <taxon>Desulfobacterales</taxon>
        <taxon>Desulfosarcinaceae</taxon>
        <taxon>Desulfosarcina</taxon>
    </lineage>
</organism>
<dbReference type="SUPFAM" id="SSF52540">
    <property type="entry name" value="P-loop containing nucleoside triphosphate hydrolases"/>
    <property type="match status" value="1"/>
</dbReference>
<dbReference type="CDD" id="cd00156">
    <property type="entry name" value="REC"/>
    <property type="match status" value="1"/>
</dbReference>
<dbReference type="AlphaFoldDB" id="A0A5K7ZBK0"/>
<dbReference type="Pfam" id="PF00072">
    <property type="entry name" value="Response_reg"/>
    <property type="match status" value="1"/>
</dbReference>
<sequence length="452" mass="49977">MVNHPISVLLVTSESELRHHLYSVLEEVGQFQIKGCATGREAIEKLEKYPIQILYSDMRLNDFSAVALSEQVQRKYPDITILIGAAKGTAGDVIAAMQAGATDFILDPFENDLVWEAFQKAARDIAVREGSQPVRTRNDKTFITQDVALLGTLEIARKVAPSTASILITGESGTGKELLAAFIHAHSQRSSEPYVAINCAALPEQLAESELFGHEKGAFTGAISRKIGKFESAGKGTLVLDEITEMALPLQAKLLRALQEREIVRVGSNRSISIEARVIAISNRMMKEAMASGNFREDLYYRLNVIPLTIPPLRERKNDIPLMAEAFLKRFSSQNGKKMDRISGGAMDLLMRQNWPGNVRELENTIERGVLIGGGETLLPEDLILDTGPKDMSATVTPAMGMTVREMEKQLITNTLQSVNDNRTHAAKMLGISIRTLRNKLNEYKEEIETVK</sequence>
<dbReference type="InterPro" id="IPR027417">
    <property type="entry name" value="P-loop_NTPase"/>
</dbReference>
<keyword evidence="3" id="KW-0805">Transcription regulation</keyword>
<dbReference type="InterPro" id="IPR025662">
    <property type="entry name" value="Sigma_54_int_dom_ATP-bd_1"/>
</dbReference>
<keyword evidence="2" id="KW-0067">ATP-binding</keyword>
<dbReference type="Pfam" id="PF02954">
    <property type="entry name" value="HTH_8"/>
    <property type="match status" value="1"/>
</dbReference>
<dbReference type="Gene3D" id="1.10.8.60">
    <property type="match status" value="1"/>
</dbReference>
<dbReference type="SMART" id="SM00448">
    <property type="entry name" value="REC"/>
    <property type="match status" value="1"/>
</dbReference>
<dbReference type="PROSITE" id="PS00675">
    <property type="entry name" value="SIGMA54_INTERACT_1"/>
    <property type="match status" value="1"/>
</dbReference>
<dbReference type="PROSITE" id="PS00688">
    <property type="entry name" value="SIGMA54_INTERACT_3"/>
    <property type="match status" value="1"/>
</dbReference>
<dbReference type="InterPro" id="IPR002078">
    <property type="entry name" value="Sigma_54_int"/>
</dbReference>
<dbReference type="InterPro" id="IPR003593">
    <property type="entry name" value="AAA+_ATPase"/>
</dbReference>
<dbReference type="Gene3D" id="3.40.50.300">
    <property type="entry name" value="P-loop containing nucleotide triphosphate hydrolases"/>
    <property type="match status" value="1"/>
</dbReference>
<dbReference type="RefSeq" id="WP_155302808.1">
    <property type="nucleotide sequence ID" value="NZ_AP021875.1"/>
</dbReference>
<feature type="modified residue" description="4-aspartylphosphate" evidence="6">
    <location>
        <position position="57"/>
    </location>
</feature>
<evidence type="ECO:0000256" key="4">
    <source>
        <dbReference type="ARBA" id="ARBA00023125"/>
    </source>
</evidence>
<keyword evidence="1" id="KW-0547">Nucleotide-binding</keyword>
<dbReference type="OrthoDB" id="9763792at2"/>
<dbReference type="CDD" id="cd00009">
    <property type="entry name" value="AAA"/>
    <property type="match status" value="1"/>
</dbReference>
<protein>
    <submittedName>
        <fullName evidence="9">Acetoacetate metabolism regulatory protein AtoC</fullName>
    </submittedName>
</protein>
<evidence type="ECO:0000256" key="1">
    <source>
        <dbReference type="ARBA" id="ARBA00022741"/>
    </source>
</evidence>
<keyword evidence="5" id="KW-0804">Transcription</keyword>
<reference evidence="9 10" key="1">
    <citation type="submission" date="2019-11" db="EMBL/GenBank/DDBJ databases">
        <title>Comparative genomics of hydrocarbon-degrading Desulfosarcina strains.</title>
        <authorList>
            <person name="Watanabe M."/>
            <person name="Kojima H."/>
            <person name="Fukui M."/>
        </authorList>
    </citation>
    <scope>NUCLEOTIDE SEQUENCE [LARGE SCALE GENOMIC DNA]</scope>
    <source>
        <strain evidence="9 10">PP31</strain>
    </source>
</reference>
<evidence type="ECO:0000259" key="8">
    <source>
        <dbReference type="PROSITE" id="PS50110"/>
    </source>
</evidence>
<dbReference type="Gene3D" id="3.40.50.2300">
    <property type="match status" value="1"/>
</dbReference>